<protein>
    <submittedName>
        <fullName evidence="1">Uncharacterized protein</fullName>
    </submittedName>
</protein>
<dbReference type="RefSeq" id="WP_380865254.1">
    <property type="nucleotide sequence ID" value="NZ_JBHSKM010000049.1"/>
</dbReference>
<keyword evidence="2" id="KW-1185">Reference proteome</keyword>
<gene>
    <name evidence="1" type="ORF">ACFPQ9_42325</name>
</gene>
<sequence>MEESNAKRQPKHPSRRDKRLAETIRHLRERISRQGQSVPGEFLKGAAYKLGSGAVTLIILWWEARY</sequence>
<organism evidence="1 2">
    <name type="scientific">Streptomyces coerulescens</name>
    <dbReference type="NCBI Taxonomy" id="29304"/>
    <lineage>
        <taxon>Bacteria</taxon>
        <taxon>Bacillati</taxon>
        <taxon>Actinomycetota</taxon>
        <taxon>Actinomycetes</taxon>
        <taxon>Kitasatosporales</taxon>
        <taxon>Streptomycetaceae</taxon>
        <taxon>Streptomyces</taxon>
    </lineage>
</organism>
<evidence type="ECO:0000313" key="1">
    <source>
        <dbReference type="EMBL" id="MFC5220464.1"/>
    </source>
</evidence>
<accession>A0ABW0CWZ2</accession>
<comment type="caution">
    <text evidence="1">The sequence shown here is derived from an EMBL/GenBank/DDBJ whole genome shotgun (WGS) entry which is preliminary data.</text>
</comment>
<reference evidence="2" key="1">
    <citation type="journal article" date="2019" name="Int. J. Syst. Evol. Microbiol.">
        <title>The Global Catalogue of Microorganisms (GCM) 10K type strain sequencing project: providing services to taxonomists for standard genome sequencing and annotation.</title>
        <authorList>
            <consortium name="The Broad Institute Genomics Platform"/>
            <consortium name="The Broad Institute Genome Sequencing Center for Infectious Disease"/>
            <person name="Wu L."/>
            <person name="Ma J."/>
        </authorList>
    </citation>
    <scope>NUCLEOTIDE SEQUENCE [LARGE SCALE GENOMIC DNA]</scope>
    <source>
        <strain evidence="2">KCTC 42586</strain>
    </source>
</reference>
<name>A0ABW0CWZ2_STRCD</name>
<dbReference type="Proteomes" id="UP001596263">
    <property type="component" value="Unassembled WGS sequence"/>
</dbReference>
<evidence type="ECO:0000313" key="2">
    <source>
        <dbReference type="Proteomes" id="UP001596263"/>
    </source>
</evidence>
<dbReference type="EMBL" id="JBHSKM010000049">
    <property type="protein sequence ID" value="MFC5220464.1"/>
    <property type="molecule type" value="Genomic_DNA"/>
</dbReference>
<proteinExistence type="predicted"/>